<dbReference type="PANTHER" id="PTHR21660:SF1">
    <property type="entry name" value="ACYL-COENZYME A THIOESTERASE 13"/>
    <property type="match status" value="1"/>
</dbReference>
<dbReference type="InterPro" id="IPR039298">
    <property type="entry name" value="ACOT13"/>
</dbReference>
<dbReference type="Proteomes" id="UP000293902">
    <property type="component" value="Chromosome"/>
</dbReference>
<dbReference type="EMBL" id="QLNI01000058">
    <property type="protein sequence ID" value="RAM00196.1"/>
    <property type="molecule type" value="Genomic_DNA"/>
</dbReference>
<evidence type="ECO:0000256" key="2">
    <source>
        <dbReference type="ARBA" id="ARBA00022801"/>
    </source>
</evidence>
<evidence type="ECO:0000256" key="1">
    <source>
        <dbReference type="ARBA" id="ARBA00008324"/>
    </source>
</evidence>
<dbReference type="CDD" id="cd03443">
    <property type="entry name" value="PaaI_thioesterase"/>
    <property type="match status" value="1"/>
</dbReference>
<reference evidence="4 7" key="2">
    <citation type="submission" date="2019-02" db="EMBL/GenBank/DDBJ databases">
        <title>Complete genome sequence of Desulfobacter hydrogenophilus AcRS1.</title>
        <authorList>
            <person name="Marietou A."/>
            <person name="Lund M.B."/>
            <person name="Marshall I.P.G."/>
            <person name="Schreiber L."/>
            <person name="Jorgensen B."/>
        </authorList>
    </citation>
    <scope>NUCLEOTIDE SEQUENCE [LARGE SCALE GENOMIC DNA]</scope>
    <source>
        <strain evidence="4 7">AcRS1</strain>
    </source>
</reference>
<comment type="similarity">
    <text evidence="1">Belongs to the thioesterase PaaI family.</text>
</comment>
<dbReference type="Pfam" id="PF03061">
    <property type="entry name" value="4HBT"/>
    <property type="match status" value="1"/>
</dbReference>
<protein>
    <submittedName>
        <fullName evidence="5">PaaI family thioesterase</fullName>
    </submittedName>
</protein>
<dbReference type="NCBIfam" id="TIGR00369">
    <property type="entry name" value="unchar_dom_1"/>
    <property type="match status" value="1"/>
</dbReference>
<keyword evidence="7" id="KW-1185">Reference proteome</keyword>
<evidence type="ECO:0000313" key="6">
    <source>
        <dbReference type="Proteomes" id="UP000248798"/>
    </source>
</evidence>
<dbReference type="RefSeq" id="WP_111960084.1">
    <property type="nucleotide sequence ID" value="NZ_CP036313.1"/>
</dbReference>
<dbReference type="EMBL" id="CP036313">
    <property type="protein sequence ID" value="QBH14444.1"/>
    <property type="molecule type" value="Genomic_DNA"/>
</dbReference>
<dbReference type="OrthoDB" id="3477511at2"/>
<organism evidence="5 6">
    <name type="scientific">Desulfobacter hydrogenophilus</name>
    <dbReference type="NCBI Taxonomy" id="2291"/>
    <lineage>
        <taxon>Bacteria</taxon>
        <taxon>Pseudomonadati</taxon>
        <taxon>Thermodesulfobacteriota</taxon>
        <taxon>Desulfobacteria</taxon>
        <taxon>Desulfobacterales</taxon>
        <taxon>Desulfobacteraceae</taxon>
        <taxon>Desulfobacter</taxon>
    </lineage>
</organism>
<dbReference type="Proteomes" id="UP000248798">
    <property type="component" value="Unassembled WGS sequence"/>
</dbReference>
<dbReference type="InterPro" id="IPR003736">
    <property type="entry name" value="PAAI_dom"/>
</dbReference>
<evidence type="ECO:0000313" key="5">
    <source>
        <dbReference type="EMBL" id="RAM00196.1"/>
    </source>
</evidence>
<evidence type="ECO:0000313" key="4">
    <source>
        <dbReference type="EMBL" id="QBH14444.1"/>
    </source>
</evidence>
<dbReference type="InterPro" id="IPR006683">
    <property type="entry name" value="Thioestr_dom"/>
</dbReference>
<evidence type="ECO:0000313" key="7">
    <source>
        <dbReference type="Proteomes" id="UP000293902"/>
    </source>
</evidence>
<dbReference type="InterPro" id="IPR029069">
    <property type="entry name" value="HotDog_dom_sf"/>
</dbReference>
<evidence type="ECO:0000259" key="3">
    <source>
        <dbReference type="Pfam" id="PF03061"/>
    </source>
</evidence>
<dbReference type="GO" id="GO:0047617">
    <property type="term" value="F:fatty acyl-CoA hydrolase activity"/>
    <property type="evidence" value="ECO:0007669"/>
    <property type="project" value="InterPro"/>
</dbReference>
<dbReference type="AlphaFoldDB" id="A0A328F7M2"/>
<gene>
    <name evidence="5" type="ORF">DO021_20325</name>
    <name evidence="4" type="ORF">EYB58_16845</name>
</gene>
<reference evidence="5 6" key="1">
    <citation type="submission" date="2018-06" db="EMBL/GenBank/DDBJ databases">
        <title>Complete Genome Sequence of Desulfobacter hydrogenophilus (DSM3380).</title>
        <authorList>
            <person name="Marietou A."/>
            <person name="Schreiber L."/>
            <person name="Marshall I."/>
            <person name="Jorgensen B."/>
        </authorList>
    </citation>
    <scope>NUCLEOTIDE SEQUENCE [LARGE SCALE GENOMIC DNA]</scope>
    <source>
        <strain evidence="5 6">DSM 3380</strain>
    </source>
</reference>
<dbReference type="PANTHER" id="PTHR21660">
    <property type="entry name" value="THIOESTERASE SUPERFAMILY MEMBER-RELATED"/>
    <property type="match status" value="1"/>
</dbReference>
<accession>A0A328F7M2</accession>
<name>A0A328F7M2_9BACT</name>
<dbReference type="SUPFAM" id="SSF54637">
    <property type="entry name" value="Thioesterase/thiol ester dehydrase-isomerase"/>
    <property type="match status" value="1"/>
</dbReference>
<dbReference type="Gene3D" id="3.10.129.10">
    <property type="entry name" value="Hotdog Thioesterase"/>
    <property type="match status" value="1"/>
</dbReference>
<sequence length="131" mass="14345">MKKYPFLEELGIEVLYAKDGESELAIDLTKKHTTSWGSMHGGVTMTLLDVCMSRAARSADPEESGAATIEMKVSFFQPGGQIGQRVTAKGRLLHNSGRMFFCEGEIWNGEKLVAKALGTFKLFHSATLSKS</sequence>
<keyword evidence="2" id="KW-0378">Hydrolase</keyword>
<feature type="domain" description="Thioesterase" evidence="3">
    <location>
        <begin position="37"/>
        <end position="112"/>
    </location>
</feature>
<proteinExistence type="inferred from homology"/>